<feature type="compositionally biased region" description="Acidic residues" evidence="1">
    <location>
        <begin position="320"/>
        <end position="351"/>
    </location>
</feature>
<feature type="compositionally biased region" description="Acidic residues" evidence="1">
    <location>
        <begin position="211"/>
        <end position="242"/>
    </location>
</feature>
<accession>A0AAD4GNA9</accession>
<dbReference type="AlphaFoldDB" id="A0AAD4GNA9"/>
<evidence type="ECO:0000256" key="1">
    <source>
        <dbReference type="SAM" id="MobiDB-lite"/>
    </source>
</evidence>
<feature type="compositionally biased region" description="Basic and acidic residues" evidence="1">
    <location>
        <begin position="660"/>
        <end position="693"/>
    </location>
</feature>
<gene>
    <name evidence="2" type="ORF">FE257_002420</name>
</gene>
<evidence type="ECO:0000313" key="2">
    <source>
        <dbReference type="EMBL" id="KAF9883979.1"/>
    </source>
</evidence>
<dbReference type="EMBL" id="VCAU01000139">
    <property type="protein sequence ID" value="KAF9883979.1"/>
    <property type="molecule type" value="Genomic_DNA"/>
</dbReference>
<keyword evidence="3" id="KW-1185">Reference proteome</keyword>
<sequence>MYSSTPTPTSGLLRLLPPYLRQFLDGNTTPQGATSDPSDSGSTNMEPETKIKKITLVPPPPTLDVNPTKLSQGDAFFRKTIDDILTDEASFDQSFDEYSGDGGVDDQMSMSRGGTQGSEDDDDDGADEGFLRGEDGKEDGEEDSLGEDEVEVKTEEDEGIAEVLSRGVSAGLEIGDGGMSPVESVGGELRESDTEEEDEGSFTSAIHGELSGEEVEEEEGSVESVVEDELQEDELEESEVEGSEGPVAQETEDESHGSEIEEDQGSVELGQEDELEESELEGSEDPVAEETDDESHDSEIQEDEQSVAQETEDESHGSEIEENEGSLELGQEDEPAESEDEESVESVVEDELQECDDEDEDVCAELTERDEEDIIFRSVDDAAKDDILLFIAKHPFVDQFPVKRSARRKYVQDIQDKAATAGMDEISIDFLIKYIRRTYMDLHEIYTSDFEGSSFGDEIDDPEPLQKGNKQRKRKRKSVEEPGNSKKCKRQPEKQPSNSPHYGTEQQAVAPSTEDSPGRIYEQSPSKTQCMQNQSGPCEVTTMDLVGDDETQEKREDESQMDHEPLCPAKQTAFNPKHIGAHTDEESSHVSHLERKQKMRRKHKDKRRADKRKRKTSESSPEEEPARERHKVNRDEKEEPFVSPTEKSTRKKRKKKKKKNINEEDNREKPSHVLGEKTLCKEWQEKEKDDTLGKKSPPPTVQADKQVGKKSLTKASAKVSSGNNRLVELQTASDKKRDLDIMSNDSFWNLDF</sequence>
<reference evidence="2" key="1">
    <citation type="journal article" date="2019" name="Beilstein J. Org. Chem.">
        <title>Nanangenines: drimane sesquiterpenoids as the dominant metabolite cohort of a novel Australian fungus, Aspergillus nanangensis.</title>
        <authorList>
            <person name="Lacey H.J."/>
            <person name="Gilchrist C.L.M."/>
            <person name="Crombie A."/>
            <person name="Kalaitzis J.A."/>
            <person name="Vuong D."/>
            <person name="Rutledge P.J."/>
            <person name="Turner P."/>
            <person name="Pitt J.I."/>
            <person name="Lacey E."/>
            <person name="Chooi Y.H."/>
            <person name="Piggott A.M."/>
        </authorList>
    </citation>
    <scope>NUCLEOTIDE SEQUENCE</scope>
    <source>
        <strain evidence="2">MST-FP2251</strain>
    </source>
</reference>
<dbReference type="Proteomes" id="UP001194746">
    <property type="component" value="Unassembled WGS sequence"/>
</dbReference>
<organism evidence="2 3">
    <name type="scientific">Aspergillus nanangensis</name>
    <dbReference type="NCBI Taxonomy" id="2582783"/>
    <lineage>
        <taxon>Eukaryota</taxon>
        <taxon>Fungi</taxon>
        <taxon>Dikarya</taxon>
        <taxon>Ascomycota</taxon>
        <taxon>Pezizomycotina</taxon>
        <taxon>Eurotiomycetes</taxon>
        <taxon>Eurotiomycetidae</taxon>
        <taxon>Eurotiales</taxon>
        <taxon>Aspergillaceae</taxon>
        <taxon>Aspergillus</taxon>
        <taxon>Aspergillus subgen. Circumdati</taxon>
    </lineage>
</organism>
<feature type="region of interest" description="Disordered" evidence="1">
    <location>
        <begin position="450"/>
        <end position="725"/>
    </location>
</feature>
<feature type="compositionally biased region" description="Acidic residues" evidence="1">
    <location>
        <begin position="136"/>
        <end position="160"/>
    </location>
</feature>
<name>A0AAD4GNA9_ASPNN</name>
<feature type="region of interest" description="Disordered" evidence="1">
    <location>
        <begin position="88"/>
        <end position="351"/>
    </location>
</feature>
<feature type="compositionally biased region" description="Polar residues" evidence="1">
    <location>
        <begin position="494"/>
        <end position="515"/>
    </location>
</feature>
<feature type="compositionally biased region" description="Acidic residues" evidence="1">
    <location>
        <begin position="260"/>
        <end position="313"/>
    </location>
</feature>
<feature type="compositionally biased region" description="Polar residues" evidence="1">
    <location>
        <begin position="25"/>
        <end position="46"/>
    </location>
</feature>
<evidence type="ECO:0000313" key="3">
    <source>
        <dbReference type="Proteomes" id="UP001194746"/>
    </source>
</evidence>
<feature type="compositionally biased region" description="Basic and acidic residues" evidence="1">
    <location>
        <begin position="581"/>
        <end position="596"/>
    </location>
</feature>
<feature type="region of interest" description="Disordered" evidence="1">
    <location>
        <begin position="22"/>
        <end position="72"/>
    </location>
</feature>
<reference evidence="2" key="2">
    <citation type="submission" date="2020-02" db="EMBL/GenBank/DDBJ databases">
        <authorList>
            <person name="Gilchrist C.L.M."/>
            <person name="Chooi Y.-H."/>
        </authorList>
    </citation>
    <scope>NUCLEOTIDE SEQUENCE</scope>
    <source>
        <strain evidence="2">MST-FP2251</strain>
    </source>
</reference>
<feature type="compositionally biased region" description="Basic residues" evidence="1">
    <location>
        <begin position="649"/>
        <end position="659"/>
    </location>
</feature>
<protein>
    <submittedName>
        <fullName evidence="2">Uncharacterized protein</fullName>
    </submittedName>
</protein>
<feature type="compositionally biased region" description="Acidic residues" evidence="1">
    <location>
        <begin position="88"/>
        <end position="99"/>
    </location>
</feature>
<proteinExistence type="predicted"/>
<feature type="compositionally biased region" description="Basic residues" evidence="1">
    <location>
        <begin position="597"/>
        <end position="615"/>
    </location>
</feature>
<comment type="caution">
    <text evidence="2">The sequence shown here is derived from an EMBL/GenBank/DDBJ whole genome shotgun (WGS) entry which is preliminary data.</text>
</comment>
<feature type="compositionally biased region" description="Polar residues" evidence="1">
    <location>
        <begin position="523"/>
        <end position="536"/>
    </location>
</feature>
<feature type="compositionally biased region" description="Acidic residues" evidence="1">
    <location>
        <begin position="118"/>
        <end position="127"/>
    </location>
</feature>
<feature type="compositionally biased region" description="Basic and acidic residues" evidence="1">
    <location>
        <begin position="552"/>
        <end position="565"/>
    </location>
</feature>